<keyword evidence="4" id="KW-1185">Reference proteome</keyword>
<accession>A0A1I1M3L5</accession>
<name>A0A1I1M3L5_9BURK</name>
<sequence>MKQATFAVILAIASIGSAVASPMSDAAQIHFSAIGAGDTSVIMRGYADNAQLTWVGGPLDGMYAGSDAIRATWEKFGKAVGPARVTVLALEESANPKGATIVAKVQFEGKAQVNVRYVLTYRDGKLVNETWQIDPKLTAAAY</sequence>
<organism evidence="3 4">
    <name type="scientific">Massilia yuzhufengensis</name>
    <dbReference type="NCBI Taxonomy" id="1164594"/>
    <lineage>
        <taxon>Bacteria</taxon>
        <taxon>Pseudomonadati</taxon>
        <taxon>Pseudomonadota</taxon>
        <taxon>Betaproteobacteria</taxon>
        <taxon>Burkholderiales</taxon>
        <taxon>Oxalobacteraceae</taxon>
        <taxon>Telluria group</taxon>
        <taxon>Massilia</taxon>
    </lineage>
</organism>
<dbReference type="OrthoDB" id="8902994at2"/>
<proteinExistence type="predicted"/>
<evidence type="ECO:0000256" key="1">
    <source>
        <dbReference type="SAM" id="SignalP"/>
    </source>
</evidence>
<keyword evidence="1" id="KW-0732">Signal</keyword>
<dbReference type="InterPro" id="IPR032710">
    <property type="entry name" value="NTF2-like_dom_sf"/>
</dbReference>
<feature type="domain" description="SnoaL-like" evidence="2">
    <location>
        <begin position="30"/>
        <end position="127"/>
    </location>
</feature>
<dbReference type="InterPro" id="IPR037401">
    <property type="entry name" value="SnoaL-like"/>
</dbReference>
<evidence type="ECO:0000313" key="3">
    <source>
        <dbReference type="EMBL" id="SFC77798.1"/>
    </source>
</evidence>
<gene>
    <name evidence="3" type="ORF">SAMN05216204_11042</name>
</gene>
<dbReference type="STRING" id="1164594.SAMN05216204_11042"/>
<evidence type="ECO:0000313" key="4">
    <source>
        <dbReference type="Proteomes" id="UP000198639"/>
    </source>
</evidence>
<dbReference type="Proteomes" id="UP000198639">
    <property type="component" value="Unassembled WGS sequence"/>
</dbReference>
<dbReference type="RefSeq" id="WP_091874566.1">
    <property type="nucleotide sequence ID" value="NZ_FOLD01000010.1"/>
</dbReference>
<dbReference type="Pfam" id="PF12680">
    <property type="entry name" value="SnoaL_2"/>
    <property type="match status" value="1"/>
</dbReference>
<evidence type="ECO:0000259" key="2">
    <source>
        <dbReference type="Pfam" id="PF12680"/>
    </source>
</evidence>
<dbReference type="EMBL" id="FOLD01000010">
    <property type="protein sequence ID" value="SFC77798.1"/>
    <property type="molecule type" value="Genomic_DNA"/>
</dbReference>
<dbReference type="SUPFAM" id="SSF54427">
    <property type="entry name" value="NTF2-like"/>
    <property type="match status" value="1"/>
</dbReference>
<feature type="chain" id="PRO_5011503894" evidence="1">
    <location>
        <begin position="21"/>
        <end position="142"/>
    </location>
</feature>
<dbReference type="Gene3D" id="3.10.450.50">
    <property type="match status" value="1"/>
</dbReference>
<reference evidence="4" key="1">
    <citation type="submission" date="2016-10" db="EMBL/GenBank/DDBJ databases">
        <authorList>
            <person name="Varghese N."/>
            <person name="Submissions S."/>
        </authorList>
    </citation>
    <scope>NUCLEOTIDE SEQUENCE [LARGE SCALE GENOMIC DNA]</scope>
    <source>
        <strain evidence="4">CGMCC 1.12041</strain>
    </source>
</reference>
<feature type="signal peptide" evidence="1">
    <location>
        <begin position="1"/>
        <end position="20"/>
    </location>
</feature>
<protein>
    <submittedName>
        <fullName evidence="3">SnoaL-like domain-containing protein</fullName>
    </submittedName>
</protein>
<dbReference type="AlphaFoldDB" id="A0A1I1M3L5"/>